<proteinExistence type="predicted"/>
<feature type="region of interest" description="Disordered" evidence="9">
    <location>
        <begin position="174"/>
        <end position="232"/>
    </location>
</feature>
<evidence type="ECO:0000259" key="10">
    <source>
        <dbReference type="PROSITE" id="PS51873"/>
    </source>
</evidence>
<dbReference type="InterPro" id="IPR002867">
    <property type="entry name" value="IBR_dom"/>
</dbReference>
<dbReference type="Gene3D" id="3.30.40.10">
    <property type="entry name" value="Zinc/RING finger domain, C3HC4 (zinc finger)"/>
    <property type="match status" value="1"/>
</dbReference>
<evidence type="ECO:0000256" key="4">
    <source>
        <dbReference type="ARBA" id="ARBA00022723"/>
    </source>
</evidence>
<dbReference type="SMART" id="SM00647">
    <property type="entry name" value="IBR"/>
    <property type="match status" value="2"/>
</dbReference>
<feature type="compositionally biased region" description="Basic and acidic residues" evidence="9">
    <location>
        <begin position="88"/>
        <end position="98"/>
    </location>
</feature>
<feature type="region of interest" description="Disordered" evidence="9">
    <location>
        <begin position="43"/>
        <end position="142"/>
    </location>
</feature>
<gene>
    <name evidence="11" type="ORF">EX30DRAFT_270662</name>
</gene>
<dbReference type="SUPFAM" id="SSF57850">
    <property type="entry name" value="RING/U-box"/>
    <property type="match status" value="2"/>
</dbReference>
<accession>A0A4S2MX29</accession>
<dbReference type="EC" id="2.3.2.31" evidence="2"/>
<dbReference type="GO" id="GO:0008270">
    <property type="term" value="F:zinc ion binding"/>
    <property type="evidence" value="ECO:0007669"/>
    <property type="project" value="UniProtKB-KW"/>
</dbReference>
<comment type="catalytic activity">
    <reaction evidence="1">
        <text>[E2 ubiquitin-conjugating enzyme]-S-ubiquitinyl-L-cysteine + [acceptor protein]-L-lysine = [E2 ubiquitin-conjugating enzyme]-L-cysteine + [acceptor protein]-N(6)-ubiquitinyl-L-lysine.</text>
        <dbReference type="EC" id="2.3.2.31"/>
    </reaction>
</comment>
<evidence type="ECO:0000256" key="1">
    <source>
        <dbReference type="ARBA" id="ARBA00001798"/>
    </source>
</evidence>
<dbReference type="Proteomes" id="UP000298138">
    <property type="component" value="Unassembled WGS sequence"/>
</dbReference>
<sequence length="603" mass="67067">MAQNELSSTLLAELIGVPEIADMSLQEIQKIQDLIAIQARYEAEASSHRPKVNHPKGAPPRERGDRARAPQRQNFPARRGVGDAEQPNNHREQQRAERAGLGQAQRGILLTPVQRVPREGEPANIPHRNRPVDDDDDEDDLDPRMLNFLEKDLEFSGIPMNELLALQNLALTENGGNTRRRQNHQAVPEPMEDRPHPQPQQAEDDDYDDNYSSTADEKPTADLIPEGPPPQRSDGITECAACMEVIPGDSLTFICPCSHIYCKVCITGILDAVFDRGRLPAECCQKPIGLAAVRAALDSGRFKKYKDRVEELTAKPDELLYCCRPQCTARVILTKAQIKRKKLGRIKAGEKDGVRGTDTAQCTKCSSWTCVRCKKAMHKGSCWKDKDEEALKKFAKKKGLRICPHCKNLIEKTGNGCAVIHCTCGNHFCWNCGKAKPLGGSGYEGEDHGGCNCRIFGNDDPMQEQAQRMMNELPPDPGQGFAVRAGHRRYRRPDGGVELTREVPDGVAREVIHGPGLNIQVVFAPLPHFNDPELQAFAQEFRRIVPLDAGQPIFAPPPRNMVPQQPPNFIFPQGQNLVPQPLGYDHFALAFQQYGPGQPRNPF</sequence>
<dbReference type="PROSITE" id="PS00518">
    <property type="entry name" value="ZF_RING_1"/>
    <property type="match status" value="1"/>
</dbReference>
<keyword evidence="8" id="KW-0862">Zinc</keyword>
<reference evidence="11 12" key="1">
    <citation type="submission" date="2019-04" db="EMBL/GenBank/DDBJ databases">
        <title>Comparative genomics and transcriptomics to analyze fruiting body development in filamentous ascomycetes.</title>
        <authorList>
            <consortium name="DOE Joint Genome Institute"/>
            <person name="Lutkenhaus R."/>
            <person name="Traeger S."/>
            <person name="Breuer J."/>
            <person name="Kuo A."/>
            <person name="Lipzen A."/>
            <person name="Pangilinan J."/>
            <person name="Dilworth D."/>
            <person name="Sandor L."/>
            <person name="Poggeler S."/>
            <person name="Barry K."/>
            <person name="Grigoriev I.V."/>
            <person name="Nowrousian M."/>
        </authorList>
    </citation>
    <scope>NUCLEOTIDE SEQUENCE [LARGE SCALE GENOMIC DNA]</scope>
    <source>
        <strain evidence="11 12">CBS 389.68</strain>
    </source>
</reference>
<dbReference type="STRING" id="341454.A0A4S2MX29"/>
<evidence type="ECO:0000256" key="3">
    <source>
        <dbReference type="ARBA" id="ARBA00022679"/>
    </source>
</evidence>
<dbReference type="InParanoid" id="A0A4S2MX29"/>
<dbReference type="Pfam" id="PF01485">
    <property type="entry name" value="IBR"/>
    <property type="match status" value="2"/>
</dbReference>
<evidence type="ECO:0000256" key="2">
    <source>
        <dbReference type="ARBA" id="ARBA00012251"/>
    </source>
</evidence>
<name>A0A4S2MX29_9PEZI</name>
<evidence type="ECO:0000256" key="6">
    <source>
        <dbReference type="ARBA" id="ARBA00022771"/>
    </source>
</evidence>
<dbReference type="OrthoDB" id="9977870at2759"/>
<dbReference type="InterPro" id="IPR031127">
    <property type="entry name" value="E3_UB_ligase_RBR"/>
</dbReference>
<keyword evidence="7" id="KW-0833">Ubl conjugation pathway</keyword>
<keyword evidence="4" id="KW-0479">Metal-binding</keyword>
<evidence type="ECO:0000256" key="8">
    <source>
        <dbReference type="ARBA" id="ARBA00022833"/>
    </source>
</evidence>
<dbReference type="InterPro" id="IPR044066">
    <property type="entry name" value="TRIAD_supradom"/>
</dbReference>
<keyword evidence="5" id="KW-0677">Repeat</keyword>
<feature type="compositionally biased region" description="Basic and acidic residues" evidence="9">
    <location>
        <begin position="59"/>
        <end position="68"/>
    </location>
</feature>
<dbReference type="Gene3D" id="1.20.120.1750">
    <property type="match status" value="1"/>
</dbReference>
<evidence type="ECO:0000313" key="11">
    <source>
        <dbReference type="EMBL" id="TGZ81242.1"/>
    </source>
</evidence>
<keyword evidence="6" id="KW-0863">Zinc-finger</keyword>
<dbReference type="GO" id="GO:0061630">
    <property type="term" value="F:ubiquitin protein ligase activity"/>
    <property type="evidence" value="ECO:0007669"/>
    <property type="project" value="UniProtKB-EC"/>
</dbReference>
<organism evidence="11 12">
    <name type="scientific">Ascodesmis nigricans</name>
    <dbReference type="NCBI Taxonomy" id="341454"/>
    <lineage>
        <taxon>Eukaryota</taxon>
        <taxon>Fungi</taxon>
        <taxon>Dikarya</taxon>
        <taxon>Ascomycota</taxon>
        <taxon>Pezizomycotina</taxon>
        <taxon>Pezizomycetes</taxon>
        <taxon>Pezizales</taxon>
        <taxon>Ascodesmidaceae</taxon>
        <taxon>Ascodesmis</taxon>
    </lineage>
</organism>
<evidence type="ECO:0000256" key="9">
    <source>
        <dbReference type="SAM" id="MobiDB-lite"/>
    </source>
</evidence>
<dbReference type="EMBL" id="ML220120">
    <property type="protein sequence ID" value="TGZ81242.1"/>
    <property type="molecule type" value="Genomic_DNA"/>
</dbReference>
<protein>
    <recommendedName>
        <fullName evidence="2">RBR-type E3 ubiquitin transferase</fullName>
        <ecNumber evidence="2">2.3.2.31</ecNumber>
    </recommendedName>
</protein>
<dbReference type="GO" id="GO:0016567">
    <property type="term" value="P:protein ubiquitination"/>
    <property type="evidence" value="ECO:0007669"/>
    <property type="project" value="InterPro"/>
</dbReference>
<dbReference type="CDD" id="cd20336">
    <property type="entry name" value="Rcat_RBR"/>
    <property type="match status" value="1"/>
</dbReference>
<dbReference type="PANTHER" id="PTHR11685">
    <property type="entry name" value="RBR FAMILY RING FINGER AND IBR DOMAIN-CONTAINING"/>
    <property type="match status" value="1"/>
</dbReference>
<evidence type="ECO:0000256" key="5">
    <source>
        <dbReference type="ARBA" id="ARBA00022737"/>
    </source>
</evidence>
<keyword evidence="12" id="KW-1185">Reference proteome</keyword>
<evidence type="ECO:0000256" key="7">
    <source>
        <dbReference type="ARBA" id="ARBA00022786"/>
    </source>
</evidence>
<evidence type="ECO:0000313" key="12">
    <source>
        <dbReference type="Proteomes" id="UP000298138"/>
    </source>
</evidence>
<dbReference type="InterPro" id="IPR017907">
    <property type="entry name" value="Znf_RING_CS"/>
</dbReference>
<feature type="domain" description="RING-type" evidence="10">
    <location>
        <begin position="235"/>
        <end position="455"/>
    </location>
</feature>
<dbReference type="AlphaFoldDB" id="A0A4S2MX29"/>
<dbReference type="PROSITE" id="PS51873">
    <property type="entry name" value="TRIAD"/>
    <property type="match status" value="1"/>
</dbReference>
<dbReference type="InterPro" id="IPR013083">
    <property type="entry name" value="Znf_RING/FYVE/PHD"/>
</dbReference>
<keyword evidence="3" id="KW-0808">Transferase</keyword>